<protein>
    <submittedName>
        <fullName evidence="1">Uncharacterized protein</fullName>
    </submittedName>
</protein>
<accession>A0A0V1BN50</accession>
<keyword evidence="2" id="KW-1185">Reference proteome</keyword>
<evidence type="ECO:0000313" key="1">
    <source>
        <dbReference type="EMBL" id="KRY38194.1"/>
    </source>
</evidence>
<gene>
    <name evidence="1" type="ORF">T01_9963</name>
</gene>
<evidence type="ECO:0000313" key="2">
    <source>
        <dbReference type="Proteomes" id="UP000054776"/>
    </source>
</evidence>
<sequence length="174" mass="19404">MYITFDRRANESGLYNVDSSWPTEYWVVKKTIASGRMQADRNTQRIYDEQQYVKSSITQTTMSSTGYDNYTDNTHVALARSQIYRPRADGPGGWLARTANGRLAHSGYYAFGSLTSRWSFGPRNGHPSMSAQGVYLTPDGAGRCQDNDLADGMRVLSSSYPRLLATSPRPGHTD</sequence>
<reference evidence="1 2" key="1">
    <citation type="submission" date="2015-01" db="EMBL/GenBank/DDBJ databases">
        <title>Evolution of Trichinella species and genotypes.</title>
        <authorList>
            <person name="Korhonen P.K."/>
            <person name="Edoardo P."/>
            <person name="Giuseppe L.R."/>
            <person name="Gasser R.B."/>
        </authorList>
    </citation>
    <scope>NUCLEOTIDE SEQUENCE [LARGE SCALE GENOMIC DNA]</scope>
    <source>
        <strain evidence="1">ISS3</strain>
    </source>
</reference>
<dbReference type="InParanoid" id="A0A0V1BN50"/>
<dbReference type="EMBL" id="JYDH01000027">
    <property type="protein sequence ID" value="KRY38194.1"/>
    <property type="molecule type" value="Genomic_DNA"/>
</dbReference>
<organism evidence="1 2">
    <name type="scientific">Trichinella spiralis</name>
    <name type="common">Trichina worm</name>
    <dbReference type="NCBI Taxonomy" id="6334"/>
    <lineage>
        <taxon>Eukaryota</taxon>
        <taxon>Metazoa</taxon>
        <taxon>Ecdysozoa</taxon>
        <taxon>Nematoda</taxon>
        <taxon>Enoplea</taxon>
        <taxon>Dorylaimia</taxon>
        <taxon>Trichinellida</taxon>
        <taxon>Trichinellidae</taxon>
        <taxon>Trichinella</taxon>
    </lineage>
</organism>
<dbReference type="OrthoDB" id="10377832at2759"/>
<name>A0A0V1BN50_TRISP</name>
<proteinExistence type="predicted"/>
<dbReference type="Proteomes" id="UP000054776">
    <property type="component" value="Unassembled WGS sequence"/>
</dbReference>
<dbReference type="AlphaFoldDB" id="A0A0V1BN50"/>
<comment type="caution">
    <text evidence="1">The sequence shown here is derived from an EMBL/GenBank/DDBJ whole genome shotgun (WGS) entry which is preliminary data.</text>
</comment>